<evidence type="ECO:0000313" key="1">
    <source>
        <dbReference type="Ensembl" id="ENSGACP00000007658.1"/>
    </source>
</evidence>
<proteinExistence type="predicted"/>
<name>G3NQP2_GASAC</name>
<protein>
    <submittedName>
        <fullName evidence="1">Uncharacterized protein</fullName>
    </submittedName>
</protein>
<organism evidence="1">
    <name type="scientific">Gasterosteus aculeatus</name>
    <name type="common">Three-spined stickleback</name>
    <dbReference type="NCBI Taxonomy" id="69293"/>
    <lineage>
        <taxon>Eukaryota</taxon>
        <taxon>Metazoa</taxon>
        <taxon>Chordata</taxon>
        <taxon>Craniata</taxon>
        <taxon>Vertebrata</taxon>
        <taxon>Euteleostomi</taxon>
        <taxon>Actinopterygii</taxon>
        <taxon>Neopterygii</taxon>
        <taxon>Teleostei</taxon>
        <taxon>Neoteleostei</taxon>
        <taxon>Acanthomorphata</taxon>
        <taxon>Eupercaria</taxon>
        <taxon>Perciformes</taxon>
        <taxon>Cottioidei</taxon>
        <taxon>Gasterosteales</taxon>
        <taxon>Gasterosteidae</taxon>
        <taxon>Gasterosteus</taxon>
    </lineage>
</organism>
<dbReference type="AlphaFoldDB" id="G3NQP2"/>
<accession>G3NQP2</accession>
<dbReference type="InParanoid" id="G3NQP2"/>
<dbReference type="Ensembl" id="ENSGACT00000007677.1">
    <property type="protein sequence ID" value="ENSGACP00000007658.1"/>
    <property type="gene ID" value="ENSGACG00000005803.1"/>
</dbReference>
<sequence length="92" mass="10474">RLGDLVGGYVQVFLSYQVPLYLQVLLPSEISKRQAALVVFAPQRVNALRGAFWCPIGANAYQDNVKDDGDEDQDDECPFHQRIHAPLYYYAR</sequence>
<reference evidence="1" key="2">
    <citation type="submission" date="2024-04" db="UniProtKB">
        <authorList>
            <consortium name="Ensembl"/>
        </authorList>
    </citation>
    <scope>IDENTIFICATION</scope>
</reference>
<reference evidence="1" key="1">
    <citation type="submission" date="2006-01" db="EMBL/GenBank/DDBJ databases">
        <authorList>
            <person name="Lindblad-Toh K."/>
            <person name="Mauceli E."/>
            <person name="Grabherr M."/>
            <person name="Chang J.L."/>
            <person name="Lander E.S."/>
        </authorList>
    </citation>
    <scope>NUCLEOTIDE SEQUENCE [LARGE SCALE GENOMIC DNA]</scope>
</reference>
<dbReference type="Bgee" id="ENSGACG00000005803">
    <property type="expression patterns" value="Expressed in spleen and 7 other cell types or tissues"/>
</dbReference>